<dbReference type="STRING" id="1324350.AOY20_09145"/>
<dbReference type="OrthoDB" id="9959125at2"/>
<dbReference type="EMBL" id="CP012808">
    <property type="protein sequence ID" value="ALH95683.1"/>
    <property type="molecule type" value="Genomic_DNA"/>
</dbReference>
<organism evidence="2 3">
    <name type="scientific">Acinetobacter equi</name>
    <dbReference type="NCBI Taxonomy" id="1324350"/>
    <lineage>
        <taxon>Bacteria</taxon>
        <taxon>Pseudomonadati</taxon>
        <taxon>Pseudomonadota</taxon>
        <taxon>Gammaproteobacteria</taxon>
        <taxon>Moraxellales</taxon>
        <taxon>Moraxellaceae</taxon>
        <taxon>Acinetobacter</taxon>
    </lineage>
</organism>
<dbReference type="Proteomes" id="UP000064939">
    <property type="component" value="Chromosome"/>
</dbReference>
<feature type="region of interest" description="Disordered" evidence="1">
    <location>
        <begin position="94"/>
        <end position="120"/>
    </location>
</feature>
<dbReference type="RefSeq" id="WP_054581574.1">
    <property type="nucleotide sequence ID" value="NZ_CP012808.1"/>
</dbReference>
<evidence type="ECO:0000313" key="2">
    <source>
        <dbReference type="EMBL" id="ALH95683.1"/>
    </source>
</evidence>
<name>A0A0N7GXU4_9GAMM</name>
<sequence length="120" mass="13792">MTTYLAKLNDGSKIEVIRTNGIYTALDTGEIITPISLVSFNHITHDQYEFESLLKSYTLSGDFSKNERLMYRDTFMKAIYKTWRITKGLPIDDPEYRADTAPTQPIQHSPIYSSARYKGD</sequence>
<evidence type="ECO:0000313" key="3">
    <source>
        <dbReference type="Proteomes" id="UP000064939"/>
    </source>
</evidence>
<keyword evidence="3" id="KW-1185">Reference proteome</keyword>
<accession>A0A0N7GXU4</accession>
<protein>
    <submittedName>
        <fullName evidence="2">Uncharacterized protein</fullName>
    </submittedName>
</protein>
<dbReference type="KEGG" id="aei:AOY20_09145"/>
<reference evidence="2 3" key="1">
    <citation type="journal article" date="2015" name="Int. J. Syst. Evol. Microbiol.">
        <title>Acinetobacter equi sp. nov. isolated from horse faeces.</title>
        <authorList>
            <person name="Poppel M.T."/>
            <person name="Skiebe E."/>
            <person name="Laue M."/>
            <person name="Bergmann H."/>
            <person name="Ebersberger I."/>
            <person name="Garn T."/>
            <person name="Fruth A."/>
            <person name="Baumgardt S."/>
            <person name="Busse H.J."/>
            <person name="Wilharm G."/>
        </authorList>
    </citation>
    <scope>NUCLEOTIDE SEQUENCE [LARGE SCALE GENOMIC DNA]</scope>
    <source>
        <strain evidence="2 3">114</strain>
    </source>
</reference>
<evidence type="ECO:0000256" key="1">
    <source>
        <dbReference type="SAM" id="MobiDB-lite"/>
    </source>
</evidence>
<dbReference type="AlphaFoldDB" id="A0A0N7GXU4"/>
<proteinExistence type="predicted"/>
<gene>
    <name evidence="2" type="ORF">AOY20_09145</name>
</gene>
<feature type="compositionally biased region" description="Polar residues" evidence="1">
    <location>
        <begin position="101"/>
        <end position="112"/>
    </location>
</feature>